<name>A0ABM1ERU1_PRICU</name>
<evidence type="ECO:0000256" key="1">
    <source>
        <dbReference type="ARBA" id="ARBA00012493"/>
    </source>
</evidence>
<dbReference type="InterPro" id="IPR041588">
    <property type="entry name" value="Integrase_H2C2"/>
</dbReference>
<dbReference type="InterPro" id="IPR012337">
    <property type="entry name" value="RNaseH-like_sf"/>
</dbReference>
<feature type="domain" description="Integrase catalytic" evidence="2">
    <location>
        <begin position="59"/>
        <end position="171"/>
    </location>
</feature>
<dbReference type="Pfam" id="PF17921">
    <property type="entry name" value="Integrase_H2C2"/>
    <property type="match status" value="1"/>
</dbReference>
<dbReference type="GeneID" id="106815015"/>
<dbReference type="Proteomes" id="UP000695022">
    <property type="component" value="Unplaced"/>
</dbReference>
<dbReference type="EC" id="2.7.7.49" evidence="1"/>
<accession>A0ABM1ERU1</accession>
<dbReference type="InterPro" id="IPR036397">
    <property type="entry name" value="RNaseH_sf"/>
</dbReference>
<dbReference type="SUPFAM" id="SSF53098">
    <property type="entry name" value="Ribonuclease H-like"/>
    <property type="match status" value="1"/>
</dbReference>
<dbReference type="RefSeq" id="XP_014674912.1">
    <property type="nucleotide sequence ID" value="XM_014819426.1"/>
</dbReference>
<protein>
    <recommendedName>
        <fullName evidence="1">RNA-directed DNA polymerase</fullName>
        <ecNumber evidence="1">2.7.7.49</ecNumber>
    </recommendedName>
</protein>
<organism evidence="3 4">
    <name type="scientific">Priapulus caudatus</name>
    <name type="common">Priapulid worm</name>
    <dbReference type="NCBI Taxonomy" id="37621"/>
    <lineage>
        <taxon>Eukaryota</taxon>
        <taxon>Metazoa</taxon>
        <taxon>Ecdysozoa</taxon>
        <taxon>Scalidophora</taxon>
        <taxon>Priapulida</taxon>
        <taxon>Priapulimorpha</taxon>
        <taxon>Priapulimorphida</taxon>
        <taxon>Priapulidae</taxon>
        <taxon>Priapulus</taxon>
    </lineage>
</organism>
<dbReference type="PANTHER" id="PTHR37984">
    <property type="entry name" value="PROTEIN CBG26694"/>
    <property type="match status" value="1"/>
</dbReference>
<reference evidence="4" key="1">
    <citation type="submission" date="2025-08" db="UniProtKB">
        <authorList>
            <consortium name="RefSeq"/>
        </authorList>
    </citation>
    <scope>IDENTIFICATION</scope>
</reference>
<dbReference type="PROSITE" id="PS50994">
    <property type="entry name" value="INTEGRASE"/>
    <property type="match status" value="1"/>
</dbReference>
<dbReference type="Gene3D" id="1.10.340.70">
    <property type="match status" value="1"/>
</dbReference>
<evidence type="ECO:0000313" key="4">
    <source>
        <dbReference type="RefSeq" id="XP_014674912.1"/>
    </source>
</evidence>
<evidence type="ECO:0000259" key="2">
    <source>
        <dbReference type="PROSITE" id="PS50994"/>
    </source>
</evidence>
<proteinExistence type="predicted"/>
<dbReference type="InterPro" id="IPR001584">
    <property type="entry name" value="Integrase_cat-core"/>
</dbReference>
<dbReference type="InterPro" id="IPR050951">
    <property type="entry name" value="Retrovirus_Pol_polyprotein"/>
</dbReference>
<keyword evidence="3" id="KW-1185">Reference proteome</keyword>
<sequence>MLDRIHSSHLGVEKCQRRARDILFWPSMNDQIKELVSRCDICLSFRNKQQKEPLKSHAIPQRPWQKVATDLFEIDGVMYICLVDYYSKFVEFTKVSDTKSATVIEWLKEQFARYGLPEEVISDNGPQYSSDVFAEFARKYEFQHHTSSPEYPQSNGMAERAVQTLKRLLKKVGRAGRDPYLAILEWRNTPLQGMGSPSQMLMGRRTRSRLPATGKLLKSPNFNDNSN</sequence>
<dbReference type="Pfam" id="PF00665">
    <property type="entry name" value="rve"/>
    <property type="match status" value="1"/>
</dbReference>
<dbReference type="Gene3D" id="3.30.420.10">
    <property type="entry name" value="Ribonuclease H-like superfamily/Ribonuclease H"/>
    <property type="match status" value="1"/>
</dbReference>
<gene>
    <name evidence="4" type="primary">LOC106815015</name>
</gene>
<evidence type="ECO:0000313" key="3">
    <source>
        <dbReference type="Proteomes" id="UP000695022"/>
    </source>
</evidence>
<dbReference type="PANTHER" id="PTHR37984:SF7">
    <property type="entry name" value="INTEGRASE CATALYTIC DOMAIN-CONTAINING PROTEIN"/>
    <property type="match status" value="1"/>
</dbReference>